<dbReference type="EMBL" id="JABSTQ010009345">
    <property type="protein sequence ID" value="KAG0430191.1"/>
    <property type="molecule type" value="Genomic_DNA"/>
</dbReference>
<evidence type="ECO:0000313" key="1">
    <source>
        <dbReference type="EMBL" id="KAG0430191.1"/>
    </source>
</evidence>
<organism evidence="1 2">
    <name type="scientific">Ixodes persulcatus</name>
    <name type="common">Taiga tick</name>
    <dbReference type="NCBI Taxonomy" id="34615"/>
    <lineage>
        <taxon>Eukaryota</taxon>
        <taxon>Metazoa</taxon>
        <taxon>Ecdysozoa</taxon>
        <taxon>Arthropoda</taxon>
        <taxon>Chelicerata</taxon>
        <taxon>Arachnida</taxon>
        <taxon>Acari</taxon>
        <taxon>Parasitiformes</taxon>
        <taxon>Ixodida</taxon>
        <taxon>Ixodoidea</taxon>
        <taxon>Ixodidae</taxon>
        <taxon>Ixodinae</taxon>
        <taxon>Ixodes</taxon>
    </lineage>
</organism>
<evidence type="ECO:0000313" key="2">
    <source>
        <dbReference type="Proteomes" id="UP000805193"/>
    </source>
</evidence>
<keyword evidence="2" id="KW-1185">Reference proteome</keyword>
<reference evidence="1 2" key="1">
    <citation type="journal article" date="2020" name="Cell">
        <title>Large-Scale Comparative Analyses of Tick Genomes Elucidate Their Genetic Diversity and Vector Capacities.</title>
        <authorList>
            <consortium name="Tick Genome and Microbiome Consortium (TIGMIC)"/>
            <person name="Jia N."/>
            <person name="Wang J."/>
            <person name="Shi W."/>
            <person name="Du L."/>
            <person name="Sun Y."/>
            <person name="Zhan W."/>
            <person name="Jiang J.F."/>
            <person name="Wang Q."/>
            <person name="Zhang B."/>
            <person name="Ji P."/>
            <person name="Bell-Sakyi L."/>
            <person name="Cui X.M."/>
            <person name="Yuan T.T."/>
            <person name="Jiang B.G."/>
            <person name="Yang W.F."/>
            <person name="Lam T.T."/>
            <person name="Chang Q.C."/>
            <person name="Ding S.J."/>
            <person name="Wang X.J."/>
            <person name="Zhu J.G."/>
            <person name="Ruan X.D."/>
            <person name="Zhao L."/>
            <person name="Wei J.T."/>
            <person name="Ye R.Z."/>
            <person name="Que T.C."/>
            <person name="Du C.H."/>
            <person name="Zhou Y.H."/>
            <person name="Cheng J.X."/>
            <person name="Dai P.F."/>
            <person name="Guo W.B."/>
            <person name="Han X.H."/>
            <person name="Huang E.J."/>
            <person name="Li L.F."/>
            <person name="Wei W."/>
            <person name="Gao Y.C."/>
            <person name="Liu J.Z."/>
            <person name="Shao H.Z."/>
            <person name="Wang X."/>
            <person name="Wang C.C."/>
            <person name="Yang T.C."/>
            <person name="Huo Q.B."/>
            <person name="Li W."/>
            <person name="Chen H.Y."/>
            <person name="Chen S.E."/>
            <person name="Zhou L.G."/>
            <person name="Ni X.B."/>
            <person name="Tian J.H."/>
            <person name="Sheng Y."/>
            <person name="Liu T."/>
            <person name="Pan Y.S."/>
            <person name="Xia L.Y."/>
            <person name="Li J."/>
            <person name="Zhao F."/>
            <person name="Cao W.C."/>
        </authorList>
    </citation>
    <scope>NUCLEOTIDE SEQUENCE [LARGE SCALE GENOMIC DNA]</scope>
    <source>
        <strain evidence="1">Iper-2018</strain>
    </source>
</reference>
<dbReference type="Proteomes" id="UP000805193">
    <property type="component" value="Unassembled WGS sequence"/>
</dbReference>
<proteinExistence type="predicted"/>
<sequence length="509" mass="57278">MGRPRRLYSEQEAEERKERRRALQLEWQRNKLREAIIASSSTASNGSKFLAVGRPRVYFGSEEERKERRRAQQREWLRNKRRKAAIASSSTASCGSESLAREEEIARLERRREQNRECNRRRRANATDEDRAREAKRKREARRRQDATPDEQFPGATTRFRREFVENPFGVRCDRVRLRWSSIFTRMERLKVYFFQGHFGPDQFQIAPRRTNRKKEKNAYGWGGSSDESRISANTIKTEPEWYEEVWEPRDPVPALTEGEPPDHMDGTKVTFPTNPELPVSEGAQERGNAAVAIKIEPQDPTKVDDCTLPVETGVDGSSANGTMAAVTVKTEPPVSEEAQERGNAAVAIKIEPQDPTEVDDPALPVETGLGAAAPKEFQQDAVPVNPIGSYSVLARPPQWVFPSVSDKAQPQVKVIYFRKVEHGIAMQPVVTTLPVAAVQSLLAAESQKPSVVPVWLPGSGPTAAPSREVEQHRALVDPNLPVRPLRHAPSAVDEPQEDLVQSHEVEPS</sequence>
<name>A0AC60Q8G0_IXOPE</name>
<gene>
    <name evidence="1" type="ORF">HPB47_022927</name>
</gene>
<accession>A0AC60Q8G0</accession>
<protein>
    <submittedName>
        <fullName evidence="1">Uncharacterized protein</fullName>
    </submittedName>
</protein>
<comment type="caution">
    <text evidence="1">The sequence shown here is derived from an EMBL/GenBank/DDBJ whole genome shotgun (WGS) entry which is preliminary data.</text>
</comment>